<dbReference type="Gene3D" id="3.40.50.1700">
    <property type="entry name" value="Glycoside hydrolase family 3 C-terminal domain"/>
    <property type="match status" value="1"/>
</dbReference>
<dbReference type="Pfam" id="PF14310">
    <property type="entry name" value="Fn3-like"/>
    <property type="match status" value="1"/>
</dbReference>
<dbReference type="Proteomes" id="UP000002640">
    <property type="component" value="Unassembled WGS sequence"/>
</dbReference>
<evidence type="ECO:0000256" key="3">
    <source>
        <dbReference type="ARBA" id="ARBA00023295"/>
    </source>
</evidence>
<evidence type="ECO:0000256" key="1">
    <source>
        <dbReference type="ARBA" id="ARBA00022729"/>
    </source>
</evidence>
<dbReference type="InterPro" id="IPR001764">
    <property type="entry name" value="Glyco_hydro_3_N"/>
</dbReference>
<name>G4YPM0_PHYSP</name>
<dbReference type="InterPro" id="IPR013783">
    <property type="entry name" value="Ig-like_fold"/>
</dbReference>
<dbReference type="InParanoid" id="G4YPM0"/>
<dbReference type="PANTHER" id="PTHR42721:SF41">
    <property type="entry name" value="GLYCOSIDE HYDROLASE FAMILY 3 C-TERMINAL DOMAIN-CONTAINING PROTEIN"/>
    <property type="match status" value="1"/>
</dbReference>
<organism evidence="6 7">
    <name type="scientific">Phytophthora sojae (strain P6497)</name>
    <name type="common">Soybean stem and root rot agent</name>
    <name type="synonym">Phytophthora megasperma f. sp. glycines</name>
    <dbReference type="NCBI Taxonomy" id="1094619"/>
    <lineage>
        <taxon>Eukaryota</taxon>
        <taxon>Sar</taxon>
        <taxon>Stramenopiles</taxon>
        <taxon>Oomycota</taxon>
        <taxon>Peronosporomycetes</taxon>
        <taxon>Peronosporales</taxon>
        <taxon>Peronosporaceae</taxon>
        <taxon>Phytophthora</taxon>
    </lineage>
</organism>
<dbReference type="GO" id="GO:0009044">
    <property type="term" value="F:xylan 1,4-beta-xylosidase activity"/>
    <property type="evidence" value="ECO:0007669"/>
    <property type="project" value="InterPro"/>
</dbReference>
<sequence>MVLPLLLLVASVVAASVDAEIPRACVGEHQKLQFCNTSLPVSARVEDLLARLPLDEKAILLTARASPRGNMSSIGLPEYNWGANCVHGVRSTCGTNCPTSFPNPVNLSIHRRRDPRWGRNTETPSEDPLVNSKYGVAYTKGLQEGKHEDPRYLQAVVTLKHYVAYSYENYGGGNRKTFNAIVSPYDFADTYFPAFRSSIVDGNAKGVMCSYNSVNGVPACANNELENKLLRGMLGFDGYITSDSGAIEAISDWLHYVPTRCEAARLAILAGTDVNSGRGFGYMACLKELVESNQLDVKVVDDVLRHTLKLRFELGLFDPIEDQPYWKVTPNDVNTDAAKKLSLDLARKSIVLLQNNQPVLPLRRGVKLAVVGPHAQAKRALLGNYLGQMCHGDYNEVGCIKTPFEAVSASNGDSSTTYALGCNVTGNSTAGFVEAVKAVQGAEAVVLFLGIDKSVEAEVRDRNNIDLPAIQVQLLQRVRAVGKPTVVVLMNGGVLTAEDIIGQTDALVEAFYPGFFGAQAMTDILFGDANPGGKLPVTMYRSDYVNTVDMKSMNVTAYPGRSYRYFKGEPVFPFGWGLSYTSFSLKADDATATTAKSVSATMNTTISVVFAYFRPIKTDASGPATLLNKQLFDYRRVTLKPSESTRLSFEVQRSTLALVDEEGNLVSFPGSYDIIITNGVHEQLTFRVEVAGEKAILRAHV</sequence>
<dbReference type="RefSeq" id="XP_009515597.1">
    <property type="nucleotide sequence ID" value="XM_009517302.1"/>
</dbReference>
<reference evidence="6 7" key="1">
    <citation type="journal article" date="2006" name="Science">
        <title>Phytophthora genome sequences uncover evolutionary origins and mechanisms of pathogenesis.</title>
        <authorList>
            <person name="Tyler B.M."/>
            <person name="Tripathy S."/>
            <person name="Zhang X."/>
            <person name="Dehal P."/>
            <person name="Jiang R.H."/>
            <person name="Aerts A."/>
            <person name="Arredondo F.D."/>
            <person name="Baxter L."/>
            <person name="Bensasson D."/>
            <person name="Beynon J.L."/>
            <person name="Chapman J."/>
            <person name="Damasceno C.M."/>
            <person name="Dorrance A.E."/>
            <person name="Dou D."/>
            <person name="Dickerman A.W."/>
            <person name="Dubchak I.L."/>
            <person name="Garbelotto M."/>
            <person name="Gijzen M."/>
            <person name="Gordon S.G."/>
            <person name="Govers F."/>
            <person name="Grunwald N.J."/>
            <person name="Huang W."/>
            <person name="Ivors K.L."/>
            <person name="Jones R.W."/>
            <person name="Kamoun S."/>
            <person name="Krampis K."/>
            <person name="Lamour K.H."/>
            <person name="Lee M.K."/>
            <person name="McDonald W.H."/>
            <person name="Medina M."/>
            <person name="Meijer H.J."/>
            <person name="Nordberg E.K."/>
            <person name="Maclean D.J."/>
            <person name="Ospina-Giraldo M.D."/>
            <person name="Morris P.F."/>
            <person name="Phuntumart V."/>
            <person name="Putnam N.H."/>
            <person name="Rash S."/>
            <person name="Rose J.K."/>
            <person name="Sakihama Y."/>
            <person name="Salamov A.A."/>
            <person name="Savidor A."/>
            <person name="Scheuring C.F."/>
            <person name="Smith B.M."/>
            <person name="Sobral B.W."/>
            <person name="Terry A."/>
            <person name="Torto-Alalibo T.A."/>
            <person name="Win J."/>
            <person name="Xu Z."/>
            <person name="Zhang H."/>
            <person name="Grigoriev I.V."/>
            <person name="Rokhsar D.S."/>
            <person name="Boore J.L."/>
        </authorList>
    </citation>
    <scope>NUCLEOTIDE SEQUENCE [LARGE SCALE GENOMIC DNA]</scope>
    <source>
        <strain evidence="6 7">P6497</strain>
    </source>
</reference>
<dbReference type="AlphaFoldDB" id="G4YPM0"/>
<dbReference type="Pfam" id="PF01915">
    <property type="entry name" value="Glyco_hydro_3_C"/>
    <property type="match status" value="1"/>
</dbReference>
<accession>G4YPM0</accession>
<keyword evidence="1 4" id="KW-0732">Signal</keyword>
<dbReference type="InterPro" id="IPR017853">
    <property type="entry name" value="GH"/>
</dbReference>
<dbReference type="Pfam" id="PF00933">
    <property type="entry name" value="Glyco_hydro_3"/>
    <property type="match status" value="1"/>
</dbReference>
<feature type="signal peptide" evidence="4">
    <location>
        <begin position="1"/>
        <end position="19"/>
    </location>
</feature>
<gene>
    <name evidence="6" type="ORF">PHYSODRAFT_309223</name>
</gene>
<keyword evidence="3" id="KW-0326">Glycosidase</keyword>
<dbReference type="OMA" id="PTCANNA"/>
<evidence type="ECO:0000313" key="6">
    <source>
        <dbReference type="EMBL" id="EGZ28322.1"/>
    </source>
</evidence>
<dbReference type="InterPro" id="IPR036962">
    <property type="entry name" value="Glyco_hydro_3_N_sf"/>
</dbReference>
<dbReference type="Gene3D" id="2.60.40.10">
    <property type="entry name" value="Immunoglobulins"/>
    <property type="match status" value="1"/>
</dbReference>
<keyword evidence="7" id="KW-1185">Reference proteome</keyword>
<dbReference type="GO" id="GO:0045493">
    <property type="term" value="P:xylan catabolic process"/>
    <property type="evidence" value="ECO:0007669"/>
    <property type="project" value="InterPro"/>
</dbReference>
<evidence type="ECO:0000259" key="5">
    <source>
        <dbReference type="SMART" id="SM01217"/>
    </source>
</evidence>
<dbReference type="PRINTS" id="PR00133">
    <property type="entry name" value="GLHYDRLASE3"/>
</dbReference>
<feature type="chain" id="PRO_5003471359" evidence="4">
    <location>
        <begin position="20"/>
        <end position="701"/>
    </location>
</feature>
<protein>
    <submittedName>
        <fullName evidence="6">Family 3 glycoside hydrolase</fullName>
    </submittedName>
</protein>
<dbReference type="SUPFAM" id="SSF51445">
    <property type="entry name" value="(Trans)glycosidases"/>
    <property type="match status" value="1"/>
</dbReference>
<dbReference type="EMBL" id="JH159151">
    <property type="protein sequence ID" value="EGZ28322.1"/>
    <property type="molecule type" value="Genomic_DNA"/>
</dbReference>
<dbReference type="SMART" id="SM01217">
    <property type="entry name" value="Fn3_like"/>
    <property type="match status" value="1"/>
</dbReference>
<proteinExistence type="predicted"/>
<dbReference type="InterPro" id="IPR044993">
    <property type="entry name" value="BXL"/>
</dbReference>
<dbReference type="SUPFAM" id="SSF52279">
    <property type="entry name" value="Beta-D-glucan exohydrolase, C-terminal domain"/>
    <property type="match status" value="1"/>
</dbReference>
<dbReference type="SMR" id="G4YPM0"/>
<dbReference type="FunFam" id="3.40.50.1700:FF:000010">
    <property type="entry name" value="Glycoside hydrolase, putative"/>
    <property type="match status" value="1"/>
</dbReference>
<evidence type="ECO:0000256" key="2">
    <source>
        <dbReference type="ARBA" id="ARBA00022801"/>
    </source>
</evidence>
<dbReference type="InterPro" id="IPR002772">
    <property type="entry name" value="Glyco_hydro_3_C"/>
</dbReference>
<feature type="domain" description="Fibronectin type III-like" evidence="5">
    <location>
        <begin position="607"/>
        <end position="680"/>
    </location>
</feature>
<dbReference type="GO" id="GO:0046556">
    <property type="term" value="F:alpha-L-arabinofuranosidase activity"/>
    <property type="evidence" value="ECO:0007669"/>
    <property type="project" value="TreeGrafter"/>
</dbReference>
<keyword evidence="2 6" id="KW-0378">Hydrolase</keyword>
<evidence type="ECO:0000313" key="7">
    <source>
        <dbReference type="Proteomes" id="UP000002640"/>
    </source>
</evidence>
<dbReference type="KEGG" id="psoj:PHYSODRAFT_309223"/>
<evidence type="ECO:0000256" key="4">
    <source>
        <dbReference type="SAM" id="SignalP"/>
    </source>
</evidence>
<dbReference type="PANTHER" id="PTHR42721">
    <property type="entry name" value="SUGAR HYDROLASE-RELATED"/>
    <property type="match status" value="1"/>
</dbReference>
<dbReference type="InterPro" id="IPR036881">
    <property type="entry name" value="Glyco_hydro_3_C_sf"/>
</dbReference>
<dbReference type="STRING" id="1094619.G4YPM0"/>
<dbReference type="GO" id="GO:0031222">
    <property type="term" value="P:arabinan catabolic process"/>
    <property type="evidence" value="ECO:0007669"/>
    <property type="project" value="TreeGrafter"/>
</dbReference>
<dbReference type="GeneID" id="20643122"/>
<dbReference type="InterPro" id="IPR026891">
    <property type="entry name" value="Fn3-like"/>
</dbReference>
<dbReference type="Gene3D" id="3.20.20.300">
    <property type="entry name" value="Glycoside hydrolase, family 3, N-terminal domain"/>
    <property type="match status" value="2"/>
</dbReference>